<evidence type="ECO:0000313" key="2">
    <source>
        <dbReference type="EMBL" id="ETV95443.1"/>
    </source>
</evidence>
<evidence type="ECO:0000256" key="1">
    <source>
        <dbReference type="SAM" id="Coils"/>
    </source>
</evidence>
<dbReference type="GeneID" id="20088363"/>
<protein>
    <submittedName>
        <fullName evidence="2">Uncharacterized protein</fullName>
    </submittedName>
</protein>
<reference evidence="2" key="1">
    <citation type="submission" date="2013-12" db="EMBL/GenBank/DDBJ databases">
        <title>The Genome Sequence of Aphanomyces invadans NJM9701.</title>
        <authorList>
            <consortium name="The Broad Institute Genomics Platform"/>
            <person name="Russ C."/>
            <person name="Tyler B."/>
            <person name="van West P."/>
            <person name="Dieguez-Uribeondo J."/>
            <person name="Young S.K."/>
            <person name="Zeng Q."/>
            <person name="Gargeya S."/>
            <person name="Fitzgerald M."/>
            <person name="Abouelleil A."/>
            <person name="Alvarado L."/>
            <person name="Chapman S.B."/>
            <person name="Gainer-Dewar J."/>
            <person name="Goldberg J."/>
            <person name="Griggs A."/>
            <person name="Gujja S."/>
            <person name="Hansen M."/>
            <person name="Howarth C."/>
            <person name="Imamovic A."/>
            <person name="Ireland A."/>
            <person name="Larimer J."/>
            <person name="McCowan C."/>
            <person name="Murphy C."/>
            <person name="Pearson M."/>
            <person name="Poon T.W."/>
            <person name="Priest M."/>
            <person name="Roberts A."/>
            <person name="Saif S."/>
            <person name="Shea T."/>
            <person name="Sykes S."/>
            <person name="Wortman J."/>
            <person name="Nusbaum C."/>
            <person name="Birren B."/>
        </authorList>
    </citation>
    <scope>NUCLEOTIDE SEQUENCE [LARGE SCALE GENOMIC DNA]</scope>
    <source>
        <strain evidence="2">NJM9701</strain>
    </source>
</reference>
<dbReference type="RefSeq" id="XP_008876144.1">
    <property type="nucleotide sequence ID" value="XM_008877922.1"/>
</dbReference>
<organism evidence="2">
    <name type="scientific">Aphanomyces invadans</name>
    <dbReference type="NCBI Taxonomy" id="157072"/>
    <lineage>
        <taxon>Eukaryota</taxon>
        <taxon>Sar</taxon>
        <taxon>Stramenopiles</taxon>
        <taxon>Oomycota</taxon>
        <taxon>Saprolegniomycetes</taxon>
        <taxon>Saprolegniales</taxon>
        <taxon>Verrucalvaceae</taxon>
        <taxon>Aphanomyces</taxon>
    </lineage>
</organism>
<gene>
    <name evidence="2" type="ORF">H310_11313</name>
</gene>
<dbReference type="VEuPathDB" id="FungiDB:H310_11313"/>
<name>A0A024TN66_9STRA</name>
<dbReference type="OrthoDB" id="79488at2759"/>
<dbReference type="EMBL" id="KI913981">
    <property type="protein sequence ID" value="ETV95443.1"/>
    <property type="molecule type" value="Genomic_DNA"/>
</dbReference>
<feature type="coiled-coil region" evidence="1">
    <location>
        <begin position="23"/>
        <end position="64"/>
    </location>
</feature>
<keyword evidence="1" id="KW-0175">Coiled coil</keyword>
<sequence>MTDATVDEEMTLMQTPEAEDKEMERQMRDLETYKEEIEFWAQECVKMETQRMQSQRMHQELQAEVRVIVEQINYINAELIKETNIVDLLKQEYSQQRSKLLDLVPASTSDVDHLAEVILHLANRPKLLHQELDQIRRHKNDLQQQVKLILTKFLNLLQILLQDKNINALERLSLGQASRVESLEKDIVELEGILYDTEVETRQLRESYKLLMHQIHHHREQVPKPHRDHRTSPIDEASHECVHPIAELVPEVESIPHSKPHRNIKDKFNQTAADLIQSFQKRRCGNTSMSSKRQKTARV</sequence>
<dbReference type="AlphaFoldDB" id="A0A024TN66"/>
<accession>A0A024TN66</accession>
<proteinExistence type="predicted"/>